<gene>
    <name evidence="1" type="ORF">MKW98_028103</name>
</gene>
<evidence type="ECO:0000313" key="2">
    <source>
        <dbReference type="Proteomes" id="UP001202328"/>
    </source>
</evidence>
<accession>A0AAD4SVL9</accession>
<dbReference type="EMBL" id="JAJJMB010008071">
    <property type="protein sequence ID" value="KAI3925967.1"/>
    <property type="molecule type" value="Genomic_DNA"/>
</dbReference>
<name>A0AAD4SVL9_9MAGN</name>
<dbReference type="AlphaFoldDB" id="A0AAD4SVL9"/>
<evidence type="ECO:0000313" key="1">
    <source>
        <dbReference type="EMBL" id="KAI3925967.1"/>
    </source>
</evidence>
<reference evidence="1" key="1">
    <citation type="submission" date="2022-04" db="EMBL/GenBank/DDBJ databases">
        <title>A functionally conserved STORR gene fusion in Papaver species that diverged 16.8 million years ago.</title>
        <authorList>
            <person name="Catania T."/>
        </authorList>
    </citation>
    <scope>NUCLEOTIDE SEQUENCE</scope>
    <source>
        <strain evidence="1">S-188037</strain>
    </source>
</reference>
<protein>
    <submittedName>
        <fullName evidence="1">Uncharacterized protein</fullName>
    </submittedName>
</protein>
<organism evidence="1 2">
    <name type="scientific">Papaver atlanticum</name>
    <dbReference type="NCBI Taxonomy" id="357466"/>
    <lineage>
        <taxon>Eukaryota</taxon>
        <taxon>Viridiplantae</taxon>
        <taxon>Streptophyta</taxon>
        <taxon>Embryophyta</taxon>
        <taxon>Tracheophyta</taxon>
        <taxon>Spermatophyta</taxon>
        <taxon>Magnoliopsida</taxon>
        <taxon>Ranunculales</taxon>
        <taxon>Papaveraceae</taxon>
        <taxon>Papaveroideae</taxon>
        <taxon>Papaver</taxon>
    </lineage>
</organism>
<dbReference type="Proteomes" id="UP001202328">
    <property type="component" value="Unassembled WGS sequence"/>
</dbReference>
<keyword evidence="2" id="KW-1185">Reference proteome</keyword>
<sequence length="114" mass="12964">MHISVATPSLLALATTLNTFRFSGFLNTAHKMCTARHPSSFEVQVPVRGILVHGHCTVKVSVKRKRVYFLFFRSWTVHKEYGETVLPILDSNGKEITLDEVEKQTSFITWLADK</sequence>
<feature type="non-terminal residue" evidence="1">
    <location>
        <position position="114"/>
    </location>
</feature>
<comment type="caution">
    <text evidence="1">The sequence shown here is derived from an EMBL/GenBank/DDBJ whole genome shotgun (WGS) entry which is preliminary data.</text>
</comment>
<proteinExistence type="predicted"/>